<organism evidence="2 4">
    <name type="scientific">Brevundimonas diminuta</name>
    <name type="common">Pseudomonas diminuta</name>
    <dbReference type="NCBI Taxonomy" id="293"/>
    <lineage>
        <taxon>Bacteria</taxon>
        <taxon>Pseudomonadati</taxon>
        <taxon>Pseudomonadota</taxon>
        <taxon>Alphaproteobacteria</taxon>
        <taxon>Caulobacterales</taxon>
        <taxon>Caulobacteraceae</taxon>
        <taxon>Brevundimonas</taxon>
    </lineage>
</organism>
<dbReference type="RefSeq" id="WP_003168652.1">
    <property type="nucleotide sequence ID" value="NZ_BJNC01000009.1"/>
</dbReference>
<dbReference type="GeneID" id="56576818"/>
<dbReference type="EMBL" id="CP066026">
    <property type="protein sequence ID" value="QQB87417.1"/>
    <property type="molecule type" value="Genomic_DNA"/>
</dbReference>
<evidence type="ECO:0000313" key="5">
    <source>
        <dbReference type="Proteomes" id="UP000596117"/>
    </source>
</evidence>
<dbReference type="Proteomes" id="UP000287388">
    <property type="component" value="Chromosome"/>
</dbReference>
<gene>
    <name evidence="2" type="ORF">EQG53_13050</name>
    <name evidence="3" type="ORF">I6H83_09410</name>
</gene>
<evidence type="ECO:0000259" key="1">
    <source>
        <dbReference type="Pfam" id="PF03432"/>
    </source>
</evidence>
<sequence>MSDEDDLEPRLGRIRSLGKARGRSYVGRVVKAANLARGGAASGWGRRGFSGARIGRGAGVGRVLASRDRFSALRQRRVIIKSRIVRLDGPKGFAPARAHLRYVERDGTTRDGGPGRLYSADADSADRRAFLDRQDGDRHHMRFIVSPEDGASYDDLKSLTRRLMEQVEKDLGTKLDWVAVDHFNTAHPHTHIIVRGKDDHGKDLVIARDYLSHGMRERAAELVSLDLGPRSDIEITDRLGAEVSQERLTSLDRRLLRDLDAGGVVVAFERDPFQQTLRAGRLQTLGRLGLARELGAGRWALAPDCEETLRRMGERGDIIRTMQRAFTAHGVERPGLDAVIADPSSMQPIVGRVIERGLSDELNDRHYLIVDAADGRVHYVDIGRGEATETLPTGAVVRIRATPTGARAADRTVAEIAAANGGRYSVDLHLRHDASATQDFAETHVRRLEAMRKAGAGVEREADGRWSIAPDHVARAAAFEAGRAKAAPVAVDRLSTIPLERQATFDGATWLDRQLVASAPEATRDAGFGQEIAETKARRMRWLVGQQLAEEDQGKMVYRRDMLAQLRRREMSRIAGTLSDELGLGYVESRSGDRIEGVYRRPVDLASGRVALIEKSREFTLVPWRPVLDRHVGRTVSGVMKGDGVNWTIGRGRGGPSIT</sequence>
<dbReference type="Proteomes" id="UP000596117">
    <property type="component" value="Chromosome"/>
</dbReference>
<dbReference type="InterPro" id="IPR021795">
    <property type="entry name" value="DUF3363"/>
</dbReference>
<feature type="domain" description="MobA/VirD2-like nuclease" evidence="1">
    <location>
        <begin position="138"/>
        <end position="202"/>
    </location>
</feature>
<keyword evidence="5" id="KW-1185">Reference proteome</keyword>
<accession>A0A246KH84</accession>
<proteinExistence type="predicted"/>
<dbReference type="Pfam" id="PF03432">
    <property type="entry name" value="Relaxase"/>
    <property type="match status" value="1"/>
</dbReference>
<dbReference type="KEGG" id="bdm:EQG53_13050"/>
<dbReference type="EMBL" id="CP035093">
    <property type="protein sequence ID" value="QAT15200.1"/>
    <property type="molecule type" value="Genomic_DNA"/>
</dbReference>
<reference evidence="3 5" key="2">
    <citation type="submission" date="2020-12" db="EMBL/GenBank/DDBJ databases">
        <title>FDA dAtabase for Regulatory Grade micrObial Sequences (FDA-ARGOS): Supporting development and validation of Infectious Disease Dx tests.</title>
        <authorList>
            <person name="Kerrigan L."/>
            <person name="Long C."/>
            <person name="Tallon L."/>
            <person name="Sadzewicz L."/>
            <person name="Zhao X."/>
            <person name="Boylan J."/>
            <person name="Ott S."/>
            <person name="Bowen H."/>
            <person name="Vavikolanu K."/>
            <person name="Mehta A."/>
            <person name="Aluvathingal J."/>
            <person name="Nadendla S."/>
            <person name="Yan Y."/>
            <person name="Sichtig H."/>
        </authorList>
    </citation>
    <scope>NUCLEOTIDE SEQUENCE [LARGE SCALE GENOMIC DNA]</scope>
    <source>
        <strain evidence="3 5">FDAARGOS_1026</strain>
    </source>
</reference>
<protein>
    <submittedName>
        <fullName evidence="2 3">DUF3363 domain-containing protein</fullName>
    </submittedName>
</protein>
<evidence type="ECO:0000313" key="4">
    <source>
        <dbReference type="Proteomes" id="UP000287388"/>
    </source>
</evidence>
<dbReference type="NCBIfam" id="NF041267">
    <property type="entry name" value="relax_RlxS"/>
    <property type="match status" value="1"/>
</dbReference>
<evidence type="ECO:0000313" key="2">
    <source>
        <dbReference type="EMBL" id="QAT15200.1"/>
    </source>
</evidence>
<dbReference type="AlphaFoldDB" id="A0A246KH84"/>
<evidence type="ECO:0000313" key="3">
    <source>
        <dbReference type="EMBL" id="QQB87417.1"/>
    </source>
</evidence>
<reference evidence="2 4" key="1">
    <citation type="submission" date="2019-01" db="EMBL/GenBank/DDBJ databases">
        <title>Brevundimonas diminuta Genome sequencing and assembly.</title>
        <authorList>
            <person name="Chen H."/>
        </authorList>
    </citation>
    <scope>NUCLEOTIDE SEQUENCE [LARGE SCALE GENOMIC DNA]</scope>
    <source>
        <strain evidence="2">ATCC</strain>
        <strain evidence="4">ATCC(B) 19146</strain>
    </source>
</reference>
<dbReference type="Pfam" id="PF11843">
    <property type="entry name" value="DUF3363"/>
    <property type="match status" value="1"/>
</dbReference>
<name>A0A246KH84_BREDI</name>
<dbReference type="InterPro" id="IPR005094">
    <property type="entry name" value="Endonuclease_MobA/VirD2"/>
</dbReference>